<evidence type="ECO:0000313" key="3">
    <source>
        <dbReference type="Proteomes" id="UP000054217"/>
    </source>
</evidence>
<dbReference type="InParanoid" id="A0A0C3PQ05"/>
<sequence>MSLINASIEKNSLDFAEGMGQATAMPEKGMEATPDTPAVNPSESIPQRFLRGLSFVFIGTPSLGRFCQILEDEDKTEWNALKQRLITRAMHVVNCASVVKAMFILSTLGKLESPRVVLPLFCLMVAVSCALLCVASGIGFAIVLDSAQWLRPQIVTVSMPHFPYYCC</sequence>
<dbReference type="EMBL" id="KN831952">
    <property type="protein sequence ID" value="KIO10579.1"/>
    <property type="molecule type" value="Genomic_DNA"/>
</dbReference>
<keyword evidence="1" id="KW-0812">Transmembrane</keyword>
<keyword evidence="1" id="KW-0472">Membrane</keyword>
<keyword evidence="3" id="KW-1185">Reference proteome</keyword>
<reference evidence="3" key="2">
    <citation type="submission" date="2015-01" db="EMBL/GenBank/DDBJ databases">
        <title>Evolutionary Origins and Diversification of the Mycorrhizal Mutualists.</title>
        <authorList>
            <consortium name="DOE Joint Genome Institute"/>
            <consortium name="Mycorrhizal Genomics Consortium"/>
            <person name="Kohler A."/>
            <person name="Kuo A."/>
            <person name="Nagy L.G."/>
            <person name="Floudas D."/>
            <person name="Copeland A."/>
            <person name="Barry K.W."/>
            <person name="Cichocki N."/>
            <person name="Veneault-Fourrey C."/>
            <person name="LaButti K."/>
            <person name="Lindquist E.A."/>
            <person name="Lipzen A."/>
            <person name="Lundell T."/>
            <person name="Morin E."/>
            <person name="Murat C."/>
            <person name="Riley R."/>
            <person name="Ohm R."/>
            <person name="Sun H."/>
            <person name="Tunlid A."/>
            <person name="Henrissat B."/>
            <person name="Grigoriev I.V."/>
            <person name="Hibbett D.S."/>
            <person name="Martin F."/>
        </authorList>
    </citation>
    <scope>NUCLEOTIDE SEQUENCE [LARGE SCALE GENOMIC DNA]</scope>
    <source>
        <strain evidence="3">Marx 270</strain>
    </source>
</reference>
<evidence type="ECO:0000313" key="2">
    <source>
        <dbReference type="EMBL" id="KIO10579.1"/>
    </source>
</evidence>
<keyword evidence="1" id="KW-1133">Transmembrane helix</keyword>
<feature type="transmembrane region" description="Helical" evidence="1">
    <location>
        <begin position="117"/>
        <end position="144"/>
    </location>
</feature>
<organism evidence="2 3">
    <name type="scientific">Pisolithus tinctorius Marx 270</name>
    <dbReference type="NCBI Taxonomy" id="870435"/>
    <lineage>
        <taxon>Eukaryota</taxon>
        <taxon>Fungi</taxon>
        <taxon>Dikarya</taxon>
        <taxon>Basidiomycota</taxon>
        <taxon>Agaricomycotina</taxon>
        <taxon>Agaricomycetes</taxon>
        <taxon>Agaricomycetidae</taxon>
        <taxon>Boletales</taxon>
        <taxon>Sclerodermatineae</taxon>
        <taxon>Pisolithaceae</taxon>
        <taxon>Pisolithus</taxon>
    </lineage>
</organism>
<feature type="transmembrane region" description="Helical" evidence="1">
    <location>
        <begin position="85"/>
        <end position="105"/>
    </location>
</feature>
<proteinExistence type="predicted"/>
<dbReference type="OrthoDB" id="2697399at2759"/>
<reference evidence="2 3" key="1">
    <citation type="submission" date="2014-04" db="EMBL/GenBank/DDBJ databases">
        <authorList>
            <consortium name="DOE Joint Genome Institute"/>
            <person name="Kuo A."/>
            <person name="Kohler A."/>
            <person name="Costa M.D."/>
            <person name="Nagy L.G."/>
            <person name="Floudas D."/>
            <person name="Copeland A."/>
            <person name="Barry K.W."/>
            <person name="Cichocki N."/>
            <person name="Veneault-Fourrey C."/>
            <person name="LaButti K."/>
            <person name="Lindquist E.A."/>
            <person name="Lipzen A."/>
            <person name="Lundell T."/>
            <person name="Morin E."/>
            <person name="Murat C."/>
            <person name="Sun H."/>
            <person name="Tunlid A."/>
            <person name="Henrissat B."/>
            <person name="Grigoriev I.V."/>
            <person name="Hibbett D.S."/>
            <person name="Martin F."/>
            <person name="Nordberg H.P."/>
            <person name="Cantor M.N."/>
            <person name="Hua S.X."/>
        </authorList>
    </citation>
    <scope>NUCLEOTIDE SEQUENCE [LARGE SCALE GENOMIC DNA]</scope>
    <source>
        <strain evidence="2 3">Marx 270</strain>
    </source>
</reference>
<dbReference type="AlphaFoldDB" id="A0A0C3PQ05"/>
<evidence type="ECO:0000256" key="1">
    <source>
        <dbReference type="SAM" id="Phobius"/>
    </source>
</evidence>
<dbReference type="HOGENOM" id="CLU_1750455_0_0_1"/>
<gene>
    <name evidence="2" type="ORF">M404DRAFT_914221</name>
</gene>
<protein>
    <submittedName>
        <fullName evidence="2">Uncharacterized protein</fullName>
    </submittedName>
</protein>
<accession>A0A0C3PQ05</accession>
<name>A0A0C3PQ05_PISTI</name>
<dbReference type="Proteomes" id="UP000054217">
    <property type="component" value="Unassembled WGS sequence"/>
</dbReference>